<evidence type="ECO:0000313" key="2">
    <source>
        <dbReference type="Proteomes" id="UP000194280"/>
    </source>
</evidence>
<dbReference type="Proteomes" id="UP000194280">
    <property type="component" value="Unassembled WGS sequence"/>
</dbReference>
<dbReference type="VEuPathDB" id="FungiDB:BTJ68_14733"/>
<keyword evidence="2" id="KW-1185">Reference proteome</keyword>
<name>A0A1Z5SNA1_HORWE</name>
<dbReference type="InParanoid" id="A0A1Z5SNA1"/>
<organism evidence="1 2">
    <name type="scientific">Hortaea werneckii EXF-2000</name>
    <dbReference type="NCBI Taxonomy" id="1157616"/>
    <lineage>
        <taxon>Eukaryota</taxon>
        <taxon>Fungi</taxon>
        <taxon>Dikarya</taxon>
        <taxon>Ascomycota</taxon>
        <taxon>Pezizomycotina</taxon>
        <taxon>Dothideomycetes</taxon>
        <taxon>Dothideomycetidae</taxon>
        <taxon>Mycosphaerellales</taxon>
        <taxon>Teratosphaeriaceae</taxon>
        <taxon>Hortaea</taxon>
    </lineage>
</organism>
<sequence>MPPRPFPFALGIGTDICHRKRIEQLLLKPPLKHGRRTSRAFWSVSLLPARSAFSGASSRPKPICFIRN</sequence>
<reference evidence="1 2" key="1">
    <citation type="submission" date="2017-01" db="EMBL/GenBank/DDBJ databases">
        <title>The recent genome duplication of the halophilic yeast Hortaea werneckii: insights from long-read sequencing.</title>
        <authorList>
            <person name="Sinha S."/>
            <person name="Flibotte S."/>
            <person name="Neira M."/>
            <person name="Lenassi M."/>
            <person name="Gostincar C."/>
            <person name="Stajich J.E."/>
            <person name="Nislow C.E."/>
        </authorList>
    </citation>
    <scope>NUCLEOTIDE SEQUENCE [LARGE SCALE GENOMIC DNA]</scope>
    <source>
        <strain evidence="1 2">EXF-2000</strain>
    </source>
</reference>
<dbReference type="OrthoDB" id="15433at2759"/>
<comment type="caution">
    <text evidence="1">The sequence shown here is derived from an EMBL/GenBank/DDBJ whole genome shotgun (WGS) entry which is preliminary data.</text>
</comment>
<dbReference type="AlphaFoldDB" id="A0A1Z5SNA1"/>
<gene>
    <name evidence="1" type="ORF">BTJ68_14733</name>
</gene>
<protein>
    <submittedName>
        <fullName evidence="1">Uncharacterized protein</fullName>
    </submittedName>
</protein>
<proteinExistence type="predicted"/>
<evidence type="ECO:0000313" key="1">
    <source>
        <dbReference type="EMBL" id="OTA22306.1"/>
    </source>
</evidence>
<dbReference type="EMBL" id="MUNK01000383">
    <property type="protein sequence ID" value="OTA22306.1"/>
    <property type="molecule type" value="Genomic_DNA"/>
</dbReference>
<accession>A0A1Z5SNA1</accession>